<evidence type="ECO:0000313" key="1">
    <source>
        <dbReference type="EMBL" id="VVE54597.1"/>
    </source>
</evidence>
<sequence>MKRVLKRLLMAGYCRGILPPRIVAKLYDAFDLSRH</sequence>
<protein>
    <submittedName>
        <fullName evidence="1">Uncharacterized protein</fullName>
    </submittedName>
</protein>
<dbReference type="EMBL" id="CABPSB010000030">
    <property type="protein sequence ID" value="VVE54597.1"/>
    <property type="molecule type" value="Genomic_DNA"/>
</dbReference>
<dbReference type="AlphaFoldDB" id="A0A5E4Z1N9"/>
<accession>A0A5E4Z1N9</accession>
<dbReference type="Proteomes" id="UP000406256">
    <property type="component" value="Unassembled WGS sequence"/>
</dbReference>
<gene>
    <name evidence="1" type="ORF">PAN31108_04942</name>
</gene>
<reference evidence="1 2" key="1">
    <citation type="submission" date="2019-08" db="EMBL/GenBank/DDBJ databases">
        <authorList>
            <person name="Peeters C."/>
        </authorList>
    </citation>
    <scope>NUCLEOTIDE SEQUENCE [LARGE SCALE GENOMIC DNA]</scope>
    <source>
        <strain evidence="1 2">LMG 31108</strain>
    </source>
</reference>
<proteinExistence type="predicted"/>
<name>A0A5E4Z1N9_9BURK</name>
<keyword evidence="2" id="KW-1185">Reference proteome</keyword>
<evidence type="ECO:0000313" key="2">
    <source>
        <dbReference type="Proteomes" id="UP000406256"/>
    </source>
</evidence>
<organism evidence="1 2">
    <name type="scientific">Pandoraea anhela</name>
    <dbReference type="NCBI Taxonomy" id="2508295"/>
    <lineage>
        <taxon>Bacteria</taxon>
        <taxon>Pseudomonadati</taxon>
        <taxon>Pseudomonadota</taxon>
        <taxon>Betaproteobacteria</taxon>
        <taxon>Burkholderiales</taxon>
        <taxon>Burkholderiaceae</taxon>
        <taxon>Pandoraea</taxon>
    </lineage>
</organism>